<keyword evidence="1" id="KW-1185">Reference proteome</keyword>
<dbReference type="WBParaSite" id="jg11365">
    <property type="protein sequence ID" value="jg11365"/>
    <property type="gene ID" value="jg11365"/>
</dbReference>
<evidence type="ECO:0000313" key="2">
    <source>
        <dbReference type="WBParaSite" id="jg11365"/>
    </source>
</evidence>
<name>A0A915CPV0_9BILA</name>
<accession>A0A915CPV0</accession>
<organism evidence="1 2">
    <name type="scientific">Ditylenchus dipsaci</name>
    <dbReference type="NCBI Taxonomy" id="166011"/>
    <lineage>
        <taxon>Eukaryota</taxon>
        <taxon>Metazoa</taxon>
        <taxon>Ecdysozoa</taxon>
        <taxon>Nematoda</taxon>
        <taxon>Chromadorea</taxon>
        <taxon>Rhabditida</taxon>
        <taxon>Tylenchina</taxon>
        <taxon>Tylenchomorpha</taxon>
        <taxon>Sphaerularioidea</taxon>
        <taxon>Anguinidae</taxon>
        <taxon>Anguininae</taxon>
        <taxon>Ditylenchus</taxon>
    </lineage>
</organism>
<sequence>MLNGELRTRTFNFLLSGHQSIHTHTHTDQPAIRLFNYYCTSIDIWPRMYKVRFSLISSQQQSSSSSSSSSSCSSTSNCCSSSNTTYTGLPSNLKRSTAVHNVRSRNWSNSNLLSTTQNCCAFGSSTCTSPISSCVSSPTKDKALEEITDESNKKSLPKAEDVAFLRESWKSFLSTDEGQPDPSIVLYKPVKHTQTPEEKLAWEERVTRQLLKELDIDPCIINMCLN</sequence>
<reference evidence="2" key="1">
    <citation type="submission" date="2022-11" db="UniProtKB">
        <authorList>
            <consortium name="WormBaseParasite"/>
        </authorList>
    </citation>
    <scope>IDENTIFICATION</scope>
</reference>
<dbReference type="Proteomes" id="UP000887574">
    <property type="component" value="Unplaced"/>
</dbReference>
<proteinExistence type="predicted"/>
<protein>
    <submittedName>
        <fullName evidence="2">Uncharacterized protein</fullName>
    </submittedName>
</protein>
<evidence type="ECO:0000313" key="1">
    <source>
        <dbReference type="Proteomes" id="UP000887574"/>
    </source>
</evidence>
<dbReference type="AlphaFoldDB" id="A0A915CPV0"/>